<reference evidence="1" key="1">
    <citation type="journal article" date="2015" name="Nature">
        <title>Complex archaea that bridge the gap between prokaryotes and eukaryotes.</title>
        <authorList>
            <person name="Spang A."/>
            <person name="Saw J.H."/>
            <person name="Jorgensen S.L."/>
            <person name="Zaremba-Niedzwiedzka K."/>
            <person name="Martijn J."/>
            <person name="Lind A.E."/>
            <person name="van Eijk R."/>
            <person name="Schleper C."/>
            <person name="Guy L."/>
            <person name="Ettema T.J."/>
        </authorList>
    </citation>
    <scope>NUCLEOTIDE SEQUENCE</scope>
</reference>
<dbReference type="EMBL" id="LAZR01002441">
    <property type="protein sequence ID" value="KKN30003.1"/>
    <property type="molecule type" value="Genomic_DNA"/>
</dbReference>
<organism evidence="1">
    <name type="scientific">marine sediment metagenome</name>
    <dbReference type="NCBI Taxonomy" id="412755"/>
    <lineage>
        <taxon>unclassified sequences</taxon>
        <taxon>metagenomes</taxon>
        <taxon>ecological metagenomes</taxon>
    </lineage>
</organism>
<sequence length="60" mass="7291">MDMEKMGILFDLYQDSNNTIKRNEYETIYRNAFFNPEILIKEADIMIQNYNLKIKNKLKI</sequence>
<comment type="caution">
    <text evidence="1">The sequence shown here is derived from an EMBL/GenBank/DDBJ whole genome shotgun (WGS) entry which is preliminary data.</text>
</comment>
<proteinExistence type="predicted"/>
<name>A0A0F9SL58_9ZZZZ</name>
<accession>A0A0F9SL58</accession>
<dbReference type="AlphaFoldDB" id="A0A0F9SL58"/>
<gene>
    <name evidence="1" type="ORF">LCGC14_0838200</name>
</gene>
<protein>
    <submittedName>
        <fullName evidence="1">Uncharacterized protein</fullName>
    </submittedName>
</protein>
<evidence type="ECO:0000313" key="1">
    <source>
        <dbReference type="EMBL" id="KKN30003.1"/>
    </source>
</evidence>